<dbReference type="PANTHER" id="PTHR43735:SF11">
    <property type="entry name" value="HYPOTHETICAL OXIDOREDUCTASE (EUROFUNG)"/>
    <property type="match status" value="1"/>
</dbReference>
<evidence type="ECO:0000256" key="6">
    <source>
        <dbReference type="ARBA" id="ARBA00022729"/>
    </source>
</evidence>
<dbReference type="SUPFAM" id="SSF51905">
    <property type="entry name" value="FAD/NAD(P)-binding domain"/>
    <property type="match status" value="1"/>
</dbReference>
<keyword evidence="6 11" id="KW-0732">Signal</keyword>
<dbReference type="InterPro" id="IPR023753">
    <property type="entry name" value="FAD/NAD-binding_dom"/>
</dbReference>
<feature type="disulfide bond" evidence="9">
    <location>
        <begin position="43"/>
        <end position="50"/>
    </location>
</feature>
<dbReference type="GO" id="GO:0050660">
    <property type="term" value="F:flavin adenine dinucleotide binding"/>
    <property type="evidence" value="ECO:0007669"/>
    <property type="project" value="TreeGrafter"/>
</dbReference>
<dbReference type="Pfam" id="PF05730">
    <property type="entry name" value="CFEM"/>
    <property type="match status" value="2"/>
</dbReference>
<dbReference type="Gene3D" id="3.40.630.30">
    <property type="match status" value="1"/>
</dbReference>
<dbReference type="Gene3D" id="3.50.50.100">
    <property type="match status" value="1"/>
</dbReference>
<dbReference type="Proteomes" id="UP001163105">
    <property type="component" value="Unassembled WGS sequence"/>
</dbReference>
<dbReference type="InterPro" id="IPR008427">
    <property type="entry name" value="Extracellular_membr_CFEM_dom"/>
</dbReference>
<evidence type="ECO:0000313" key="14">
    <source>
        <dbReference type="EMBL" id="KAJ6443787.1"/>
    </source>
</evidence>
<dbReference type="Gene3D" id="3.50.50.60">
    <property type="entry name" value="FAD/NAD(P)-binding domain"/>
    <property type="match status" value="1"/>
</dbReference>
<accession>A0AB34FWK8</accession>
<keyword evidence="8" id="KW-0449">Lipoprotein</keyword>
<feature type="region of interest" description="Disordered" evidence="10">
    <location>
        <begin position="569"/>
        <end position="600"/>
    </location>
</feature>
<dbReference type="InterPro" id="IPR016181">
    <property type="entry name" value="Acyl_CoA_acyltransferase"/>
</dbReference>
<dbReference type="Pfam" id="PF00583">
    <property type="entry name" value="Acetyltransf_1"/>
    <property type="match status" value="1"/>
</dbReference>
<dbReference type="GO" id="GO:0046872">
    <property type="term" value="F:metal ion binding"/>
    <property type="evidence" value="ECO:0007669"/>
    <property type="project" value="UniProtKB-UniRule"/>
</dbReference>
<evidence type="ECO:0000256" key="10">
    <source>
        <dbReference type="SAM" id="MobiDB-lite"/>
    </source>
</evidence>
<evidence type="ECO:0000256" key="4">
    <source>
        <dbReference type="ARBA" id="ARBA00022525"/>
    </source>
</evidence>
<feature type="signal peptide" evidence="11">
    <location>
        <begin position="1"/>
        <end position="18"/>
    </location>
</feature>
<evidence type="ECO:0000256" key="3">
    <source>
        <dbReference type="ARBA" id="ARBA00010031"/>
    </source>
</evidence>
<feature type="chain" id="PRO_5044308694" evidence="11">
    <location>
        <begin position="19"/>
        <end position="913"/>
    </location>
</feature>
<dbReference type="GO" id="GO:0005576">
    <property type="term" value="C:extracellular region"/>
    <property type="evidence" value="ECO:0007669"/>
    <property type="project" value="UniProtKB-SubCell"/>
</dbReference>
<feature type="compositionally biased region" description="Low complexity" evidence="10">
    <location>
        <begin position="223"/>
        <end position="256"/>
    </location>
</feature>
<dbReference type="PROSITE" id="PS51186">
    <property type="entry name" value="GNAT"/>
    <property type="match status" value="1"/>
</dbReference>
<comment type="subcellular location">
    <subcellularLocation>
        <location evidence="1">Membrane</location>
        <topology evidence="1">Lipid-anchor</topology>
        <topology evidence="1">GPI-anchor</topology>
    </subcellularLocation>
    <subcellularLocation>
        <location evidence="2">Secreted</location>
    </subcellularLocation>
</comment>
<name>A0AB34FWK8_9HYPO</name>
<evidence type="ECO:0000256" key="2">
    <source>
        <dbReference type="ARBA" id="ARBA00004613"/>
    </source>
</evidence>
<dbReference type="EMBL" id="JAQHRD010000002">
    <property type="protein sequence ID" value="KAJ6443787.1"/>
    <property type="molecule type" value="Genomic_DNA"/>
</dbReference>
<evidence type="ECO:0000256" key="5">
    <source>
        <dbReference type="ARBA" id="ARBA00022622"/>
    </source>
</evidence>
<comment type="similarity">
    <text evidence="3">Belongs to the RBT5 family.</text>
</comment>
<dbReference type="Pfam" id="PF07992">
    <property type="entry name" value="Pyr_redox_2"/>
    <property type="match status" value="1"/>
</dbReference>
<dbReference type="SMART" id="SM00747">
    <property type="entry name" value="CFEM"/>
    <property type="match status" value="2"/>
</dbReference>
<dbReference type="GO" id="GO:0005737">
    <property type="term" value="C:cytoplasm"/>
    <property type="evidence" value="ECO:0007669"/>
    <property type="project" value="TreeGrafter"/>
</dbReference>
<evidence type="ECO:0000256" key="11">
    <source>
        <dbReference type="SAM" id="SignalP"/>
    </source>
</evidence>
<feature type="compositionally biased region" description="Polar residues" evidence="10">
    <location>
        <begin position="257"/>
        <end position="305"/>
    </location>
</feature>
<evidence type="ECO:0000256" key="1">
    <source>
        <dbReference type="ARBA" id="ARBA00004589"/>
    </source>
</evidence>
<reference evidence="14" key="1">
    <citation type="submission" date="2023-01" db="EMBL/GenBank/DDBJ databases">
        <title>The growth and conidiation of Purpureocillium lavendulum are regulated by nitrogen source and histone H3K14 acetylation.</title>
        <authorList>
            <person name="Tang P."/>
            <person name="Han J."/>
            <person name="Zhang C."/>
            <person name="Tang P."/>
            <person name="Qi F."/>
            <person name="Zhang K."/>
            <person name="Liang L."/>
        </authorList>
    </citation>
    <scope>NUCLEOTIDE SEQUENCE</scope>
    <source>
        <strain evidence="14">YMF1.00683</strain>
    </source>
</reference>
<feature type="region of interest" description="Disordered" evidence="10">
    <location>
        <begin position="101"/>
        <end position="128"/>
    </location>
</feature>
<evidence type="ECO:0000256" key="7">
    <source>
        <dbReference type="ARBA" id="ARBA00023157"/>
    </source>
</evidence>
<comment type="caution">
    <text evidence="14">The sequence shown here is derived from an EMBL/GenBank/DDBJ whole genome shotgun (WGS) entry which is preliminary data.</text>
</comment>
<dbReference type="PROSITE" id="PS52012">
    <property type="entry name" value="CFEM"/>
    <property type="match status" value="1"/>
</dbReference>
<gene>
    <name evidence="14" type="ORF">O9K51_02173</name>
</gene>
<keyword evidence="5" id="KW-0325">Glycoprotein</keyword>
<dbReference type="PANTHER" id="PTHR43735">
    <property type="entry name" value="APOPTOSIS-INDUCING FACTOR 1"/>
    <property type="match status" value="1"/>
</dbReference>
<keyword evidence="4" id="KW-0964">Secreted</keyword>
<dbReference type="GO" id="GO:0016747">
    <property type="term" value="F:acyltransferase activity, transferring groups other than amino-acyl groups"/>
    <property type="evidence" value="ECO:0007669"/>
    <property type="project" value="InterPro"/>
</dbReference>
<dbReference type="SUPFAM" id="SSF55729">
    <property type="entry name" value="Acyl-CoA N-acyltransferases (Nat)"/>
    <property type="match status" value="1"/>
</dbReference>
<dbReference type="GO" id="GO:0004174">
    <property type="term" value="F:electron-transferring-flavoprotein dehydrogenase activity"/>
    <property type="evidence" value="ECO:0007669"/>
    <property type="project" value="TreeGrafter"/>
</dbReference>
<keyword evidence="9" id="KW-0408">Iron</keyword>
<feature type="domain" description="N-acetyltransferase" evidence="12">
    <location>
        <begin position="345"/>
        <end position="526"/>
    </location>
</feature>
<keyword evidence="7 9" id="KW-1015">Disulfide bond</keyword>
<comment type="caution">
    <text evidence="9">Lacks conserved residue(s) required for the propagation of feature annotation.</text>
</comment>
<dbReference type="AlphaFoldDB" id="A0AB34FWK8"/>
<keyword evidence="5" id="KW-0336">GPI-anchor</keyword>
<evidence type="ECO:0000256" key="9">
    <source>
        <dbReference type="PROSITE-ProRule" id="PRU01356"/>
    </source>
</evidence>
<keyword evidence="5" id="KW-0472">Membrane</keyword>
<feature type="domain" description="CFEM" evidence="13">
    <location>
        <begin position="1"/>
        <end position="116"/>
    </location>
</feature>
<feature type="region of interest" description="Disordered" evidence="10">
    <location>
        <begin position="219"/>
        <end position="305"/>
    </location>
</feature>
<feature type="compositionally biased region" description="Low complexity" evidence="10">
    <location>
        <begin position="101"/>
        <end position="119"/>
    </location>
</feature>
<protein>
    <submittedName>
        <fullName evidence="14">Apoptosis-inducing factor</fullName>
    </submittedName>
</protein>
<evidence type="ECO:0000313" key="15">
    <source>
        <dbReference type="Proteomes" id="UP001163105"/>
    </source>
</evidence>
<keyword evidence="15" id="KW-1185">Reference proteome</keyword>
<sequence length="913" mass="97987">MKSTLVYIVSALAATVAAQSRQEYFPKCSLECLEDAIKKATNCSLDDAVCMCVQKNYEAIYNQGVNCVLQACGPDDAVGKVLPAGVKFCAAATAQAKAGTAKSTASPTGSGSASATGNAPPQPKPDNSTTMKATIVSFASLLAVATAQSLCAVNCFQSVVTEHPPLSCKEANMYLCFCKSQELQNYFAECAYSKCASEAEQTVNFGVNLCKDLGVPITPPTRPSSSSPAEKPSTSVPSSSSAAAASTTLSSAVQTTPATTANPSKPTSAESNPTSSLGTQSTLIVTSSTKQGSAPTNGTAQPTPTSVVVNKDTMVQVILPALIPDIRRVYDVYFAAFEHDLMGRLMLKILFPSILDDGFREAHAAGTLQYWHSSDSQYTLKCVDTESGQIIGMGLGDLYLKERTPEERRNLGVPWLEGEQRERAEKILNPLWEVREKLFGGRPYIYVHVIAVDPKHQGRKAGALLVQWGIQMGELAGLPVYFESSPSTVNLYKKMGFEVLPEKIVHKAEVLGTESDIEVPLMVKLPSSANGMTFDEWRRQGASDLAPLDQGQAERKRTRPISWGSLGFSLQSGTSNGPKLEPGGTESMSAEPERSNMPYQESCPAGRMLAKATLYAKLASYMLFVLWGHHVAYLLISSLPPDSPYRVVVVEPNSHFQFTWVLPRLCVVKGHEHKAFIPYGGLVKDEPEAVRLENSGEEIPYDILVVATGSGVDKGLPSRVNATDKSAGMKLMQELQQSIELAKTVVVVGGGAAGVEVATDSKHLYPDKTQSALEGLERLGVEVILNERVREDGRENGSIVLRSGRQVPCDLVINCTGQKPSSQIMEGLVPAAISPSGHIKVKNVVAENILLVTQGRQPKHQYSNLWADGVIKLTLGLDRSVTHLGDGASELLFKGKETDEALILDAEKASELV</sequence>
<proteinExistence type="inferred from homology"/>
<dbReference type="InterPro" id="IPR036188">
    <property type="entry name" value="FAD/NAD-bd_sf"/>
</dbReference>
<evidence type="ECO:0000259" key="13">
    <source>
        <dbReference type="PROSITE" id="PS52012"/>
    </source>
</evidence>
<organism evidence="14 15">
    <name type="scientific">Purpureocillium lavendulum</name>
    <dbReference type="NCBI Taxonomy" id="1247861"/>
    <lineage>
        <taxon>Eukaryota</taxon>
        <taxon>Fungi</taxon>
        <taxon>Dikarya</taxon>
        <taxon>Ascomycota</taxon>
        <taxon>Pezizomycotina</taxon>
        <taxon>Sordariomycetes</taxon>
        <taxon>Hypocreomycetidae</taxon>
        <taxon>Hypocreales</taxon>
        <taxon>Ophiocordycipitaceae</taxon>
        <taxon>Purpureocillium</taxon>
    </lineage>
</organism>
<feature type="binding site" description="axial binding residue" evidence="9">
    <location>
        <position position="47"/>
    </location>
    <ligand>
        <name>heme</name>
        <dbReference type="ChEBI" id="CHEBI:30413"/>
    </ligand>
    <ligandPart>
        <name>Fe</name>
        <dbReference type="ChEBI" id="CHEBI:18248"/>
    </ligandPart>
</feature>
<dbReference type="GO" id="GO:0098552">
    <property type="term" value="C:side of membrane"/>
    <property type="evidence" value="ECO:0007669"/>
    <property type="project" value="UniProtKB-KW"/>
</dbReference>
<evidence type="ECO:0000259" key="12">
    <source>
        <dbReference type="PROSITE" id="PS51186"/>
    </source>
</evidence>
<evidence type="ECO:0000256" key="8">
    <source>
        <dbReference type="ARBA" id="ARBA00023288"/>
    </source>
</evidence>
<keyword evidence="9" id="KW-0349">Heme</keyword>
<keyword evidence="9" id="KW-0479">Metal-binding</keyword>
<dbReference type="InterPro" id="IPR000182">
    <property type="entry name" value="GNAT_dom"/>
</dbReference>